<name>C5FPW9_ARTOC</name>
<dbReference type="PANTHER" id="PTHR11177:SF333">
    <property type="entry name" value="CHITINASE"/>
    <property type="match status" value="1"/>
</dbReference>
<evidence type="ECO:0000256" key="9">
    <source>
        <dbReference type="ARBA" id="ARBA00023295"/>
    </source>
</evidence>
<keyword evidence="5 12" id="KW-0378">Hydrolase</keyword>
<evidence type="ECO:0000256" key="1">
    <source>
        <dbReference type="ARBA" id="ARBA00000822"/>
    </source>
</evidence>
<evidence type="ECO:0000256" key="8">
    <source>
        <dbReference type="ARBA" id="ARBA00023277"/>
    </source>
</evidence>
<evidence type="ECO:0000256" key="2">
    <source>
        <dbReference type="ARBA" id="ARBA00008682"/>
    </source>
</evidence>
<keyword evidence="9 12" id="KW-0326">Glycosidase</keyword>
<dbReference type="SUPFAM" id="SSF51445">
    <property type="entry name" value="(Trans)glycosidases"/>
    <property type="match status" value="1"/>
</dbReference>
<dbReference type="OMA" id="WANSHTN"/>
<dbReference type="InterPro" id="IPR029070">
    <property type="entry name" value="Chitinase_insertion_sf"/>
</dbReference>
<dbReference type="GeneID" id="9230120"/>
<dbReference type="OrthoDB" id="73875at2759"/>
<evidence type="ECO:0000259" key="15">
    <source>
        <dbReference type="PROSITE" id="PS51910"/>
    </source>
</evidence>
<dbReference type="InterPro" id="IPR018371">
    <property type="entry name" value="Chitin-binding_1_CS"/>
</dbReference>
<dbReference type="Pfam" id="PF00187">
    <property type="entry name" value="Chitin_bind_1"/>
    <property type="match status" value="1"/>
</dbReference>
<reference evidence="17" key="1">
    <citation type="journal article" date="2012" name="MBio">
        <title>Comparative genome analysis of Trichophyton rubrum and related dermatophytes reveals candidate genes involved in infection.</title>
        <authorList>
            <person name="Martinez D.A."/>
            <person name="Oliver B.G."/>
            <person name="Graeser Y."/>
            <person name="Goldberg J.M."/>
            <person name="Li W."/>
            <person name="Martinez-Rossi N.M."/>
            <person name="Monod M."/>
            <person name="Shelest E."/>
            <person name="Barton R.C."/>
            <person name="Birch E."/>
            <person name="Brakhage A.A."/>
            <person name="Chen Z."/>
            <person name="Gurr S.J."/>
            <person name="Heiman D."/>
            <person name="Heitman J."/>
            <person name="Kosti I."/>
            <person name="Rossi A."/>
            <person name="Saif S."/>
            <person name="Samalova M."/>
            <person name="Saunders C.W."/>
            <person name="Shea T."/>
            <person name="Summerbell R.C."/>
            <person name="Xu J."/>
            <person name="Young S."/>
            <person name="Zeng Q."/>
            <person name="Birren B.W."/>
            <person name="Cuomo C.A."/>
            <person name="White T.C."/>
        </authorList>
    </citation>
    <scope>NUCLEOTIDE SEQUENCE [LARGE SCALE GENOMIC DNA]</scope>
    <source>
        <strain evidence="17">ATCC MYA-4605 / CBS 113480</strain>
    </source>
</reference>
<keyword evidence="4 11" id="KW-0147">Chitin-binding</keyword>
<dbReference type="GO" id="GO:0008843">
    <property type="term" value="F:endochitinase activity"/>
    <property type="evidence" value="ECO:0007669"/>
    <property type="project" value="UniProtKB-EC"/>
</dbReference>
<dbReference type="SMART" id="SM00270">
    <property type="entry name" value="ChtBD1"/>
    <property type="match status" value="2"/>
</dbReference>
<dbReference type="InterPro" id="IPR001002">
    <property type="entry name" value="Chitin-bd_1"/>
</dbReference>
<dbReference type="eggNOG" id="KOG2806">
    <property type="taxonomic scope" value="Eukaryota"/>
</dbReference>
<dbReference type="AlphaFoldDB" id="C5FPW9"/>
<keyword evidence="6" id="KW-0146">Chitin degradation</keyword>
<keyword evidence="11" id="KW-1015">Disulfide bond</keyword>
<evidence type="ECO:0000259" key="14">
    <source>
        <dbReference type="PROSITE" id="PS50941"/>
    </source>
</evidence>
<evidence type="ECO:0000313" key="17">
    <source>
        <dbReference type="Proteomes" id="UP000002035"/>
    </source>
</evidence>
<dbReference type="Gene3D" id="3.10.50.10">
    <property type="match status" value="1"/>
</dbReference>
<feature type="chain" id="PRO_5002951717" description="chitinase" evidence="13">
    <location>
        <begin position="23"/>
        <end position="1168"/>
    </location>
</feature>
<dbReference type="CDD" id="cd06922">
    <property type="entry name" value="ChtBD1_GH18_1"/>
    <property type="match status" value="1"/>
</dbReference>
<dbReference type="SMART" id="SM00636">
    <property type="entry name" value="Glyco_18"/>
    <property type="match status" value="1"/>
</dbReference>
<evidence type="ECO:0000256" key="5">
    <source>
        <dbReference type="ARBA" id="ARBA00022801"/>
    </source>
</evidence>
<keyword evidence="17" id="KW-1185">Reference proteome</keyword>
<dbReference type="EC" id="3.2.1.14" evidence="3"/>
<dbReference type="VEuPathDB" id="FungiDB:MCYG_04741"/>
<dbReference type="Pfam" id="PF00704">
    <property type="entry name" value="Glyco_hydro_18"/>
    <property type="match status" value="1"/>
</dbReference>
<protein>
    <recommendedName>
        <fullName evidence="3">chitinase</fullName>
        <ecNumber evidence="3">3.2.1.14</ecNumber>
    </recommendedName>
</protein>
<dbReference type="SUPFAM" id="SSF57016">
    <property type="entry name" value="Plant lectins/antimicrobial peptides"/>
    <property type="match status" value="1"/>
</dbReference>
<keyword evidence="7" id="KW-0843">Virulence</keyword>
<dbReference type="InterPro" id="IPR001223">
    <property type="entry name" value="Glyco_hydro18_cat"/>
</dbReference>
<feature type="domain" description="Chitin-binding type-1" evidence="14">
    <location>
        <begin position="60"/>
        <end position="110"/>
    </location>
</feature>
<dbReference type="EMBL" id="DS995704">
    <property type="protein sequence ID" value="EEQ31922.1"/>
    <property type="molecule type" value="Genomic_DNA"/>
</dbReference>
<feature type="signal peptide" evidence="13">
    <location>
        <begin position="1"/>
        <end position="22"/>
    </location>
</feature>
<dbReference type="HOGENOM" id="CLU_001837_1_0_1"/>
<proteinExistence type="inferred from homology"/>
<dbReference type="Gene3D" id="3.30.60.10">
    <property type="entry name" value="Endochitinase-like"/>
    <property type="match status" value="1"/>
</dbReference>
<organism evidence="16 17">
    <name type="scientific">Arthroderma otae (strain ATCC MYA-4605 / CBS 113480)</name>
    <name type="common">Microsporum canis</name>
    <dbReference type="NCBI Taxonomy" id="554155"/>
    <lineage>
        <taxon>Eukaryota</taxon>
        <taxon>Fungi</taxon>
        <taxon>Dikarya</taxon>
        <taxon>Ascomycota</taxon>
        <taxon>Pezizomycotina</taxon>
        <taxon>Eurotiomycetes</taxon>
        <taxon>Eurotiomycetidae</taxon>
        <taxon>Onygenales</taxon>
        <taxon>Arthrodermataceae</taxon>
        <taxon>Microsporum</taxon>
    </lineage>
</organism>
<feature type="disulfide bond" evidence="11">
    <location>
        <begin position="83"/>
        <end position="97"/>
    </location>
</feature>
<dbReference type="GO" id="GO:0006032">
    <property type="term" value="P:chitin catabolic process"/>
    <property type="evidence" value="ECO:0007669"/>
    <property type="project" value="UniProtKB-KW"/>
</dbReference>
<evidence type="ECO:0000256" key="3">
    <source>
        <dbReference type="ARBA" id="ARBA00012729"/>
    </source>
</evidence>
<dbReference type="GO" id="GO:0008061">
    <property type="term" value="F:chitin binding"/>
    <property type="evidence" value="ECO:0007669"/>
    <property type="project" value="UniProtKB-UniRule"/>
</dbReference>
<feature type="disulfide bond" evidence="11">
    <location>
        <begin position="78"/>
        <end position="90"/>
    </location>
</feature>
<dbReference type="InterPro" id="IPR011583">
    <property type="entry name" value="Chitinase_II/V-like_cat"/>
</dbReference>
<keyword evidence="8" id="KW-0119">Carbohydrate metabolism</keyword>
<dbReference type="PROSITE" id="PS01095">
    <property type="entry name" value="GH18_1"/>
    <property type="match status" value="1"/>
</dbReference>
<feature type="domain" description="GH18" evidence="15">
    <location>
        <begin position="116"/>
        <end position="477"/>
    </location>
</feature>
<keyword evidence="13" id="KW-0732">Signal</keyword>
<evidence type="ECO:0000256" key="7">
    <source>
        <dbReference type="ARBA" id="ARBA00023026"/>
    </source>
</evidence>
<comment type="catalytic activity">
    <reaction evidence="1">
        <text>Random endo-hydrolysis of N-acetyl-beta-D-glucosaminide (1-&gt;4)-beta-linkages in chitin and chitodextrins.</text>
        <dbReference type="EC" id="3.2.1.14"/>
    </reaction>
</comment>
<dbReference type="InterPro" id="IPR001579">
    <property type="entry name" value="Glyco_hydro_18_chit_AS"/>
</dbReference>
<evidence type="ECO:0000256" key="4">
    <source>
        <dbReference type="ARBA" id="ARBA00022669"/>
    </source>
</evidence>
<dbReference type="PROSITE" id="PS00026">
    <property type="entry name" value="CHIT_BIND_I_1"/>
    <property type="match status" value="1"/>
</dbReference>
<gene>
    <name evidence="16" type="ORF">MCYG_04741</name>
</gene>
<accession>C5FPW9</accession>
<dbReference type="PROSITE" id="PS50941">
    <property type="entry name" value="CHIT_BIND_I_2"/>
    <property type="match status" value="1"/>
</dbReference>
<dbReference type="Proteomes" id="UP000002035">
    <property type="component" value="Unassembled WGS sequence"/>
</dbReference>
<dbReference type="InterPro" id="IPR050314">
    <property type="entry name" value="Glycosyl_Hydrlase_18"/>
</dbReference>
<evidence type="ECO:0000256" key="13">
    <source>
        <dbReference type="SAM" id="SignalP"/>
    </source>
</evidence>
<evidence type="ECO:0000256" key="6">
    <source>
        <dbReference type="ARBA" id="ARBA00023024"/>
    </source>
</evidence>
<comment type="caution">
    <text evidence="11">Lacks conserved residue(s) required for the propagation of feature annotation.</text>
</comment>
<dbReference type="PANTHER" id="PTHR11177">
    <property type="entry name" value="CHITINASE"/>
    <property type="match status" value="1"/>
</dbReference>
<evidence type="ECO:0000256" key="11">
    <source>
        <dbReference type="PROSITE-ProRule" id="PRU00261"/>
    </source>
</evidence>
<dbReference type="InterPro" id="IPR036861">
    <property type="entry name" value="Endochitinase-like_sf"/>
</dbReference>
<dbReference type="RefSeq" id="XP_002847004.1">
    <property type="nucleotide sequence ID" value="XM_002846958.1"/>
</dbReference>
<dbReference type="SUPFAM" id="SSF54556">
    <property type="entry name" value="Chitinase insertion domain"/>
    <property type="match status" value="1"/>
</dbReference>
<evidence type="ECO:0000256" key="12">
    <source>
        <dbReference type="RuleBase" id="RU000489"/>
    </source>
</evidence>
<dbReference type="GO" id="GO:0000272">
    <property type="term" value="P:polysaccharide catabolic process"/>
    <property type="evidence" value="ECO:0007669"/>
    <property type="project" value="UniProtKB-KW"/>
</dbReference>
<dbReference type="CDD" id="cd00035">
    <property type="entry name" value="ChtBD1"/>
    <property type="match status" value="1"/>
</dbReference>
<dbReference type="Gene3D" id="3.20.20.80">
    <property type="entry name" value="Glycosidases"/>
    <property type="match status" value="1"/>
</dbReference>
<dbReference type="STRING" id="554155.C5FPW9"/>
<evidence type="ECO:0000256" key="10">
    <source>
        <dbReference type="ARBA" id="ARBA00023326"/>
    </source>
</evidence>
<comment type="similarity">
    <text evidence="2">Belongs to the glycosyl hydrolase 18 family. Chitinase class V subfamily.</text>
</comment>
<keyword evidence="10" id="KW-0624">Polysaccharide degradation</keyword>
<evidence type="ECO:0000313" key="16">
    <source>
        <dbReference type="EMBL" id="EEQ31922.1"/>
    </source>
</evidence>
<sequence length="1168" mass="130410">MAKLSSFFTLFTLLFHVQLSLQQDCSASVPCPIGCCSKAGYCGLGPTFCGDDCVNNCDQKAECNAGWPDSKWSTAETCPLNVCCSKFGFCGTTKEFCGEDNGVKRPSCDIGSTQIKRVIGYYEGWSLTERSCYSMIPEKIPYGVYTHLNGSFAFATIDPATFKIKPGDSNTEYLMQRISSIKLIQPDIKIWIAVGGWAFNDPGPTASIFSDLTASESKQEVFFDSLVKMMNTFGFDGIDIDWEYPVDKDRGGRHEDFKNFVSFIKNLKNRMSADGQKRGVSLTLPSSYWYLKHFDIVNLEKHVDWFNLMSYDIHGAWDIGQKWTGSFLNSHTNMTEIQDALDLLWRNNINPDKVVLGMAFYSRSFTMESTSCTEPKCGALSGGIAGKCSHTTGVLLNPEIQDIIKEKGLTPKLHRNEAVKVVSWDNQWASFDDEVTWRIKLNVARSQCISNIMVWAISQDDDKDTNAKALVKAAGREIRAWPDFTAQPSKEPPVKATVVKLCRWTNCSEDCPKGFKSVPRDGTDLLMTHTIGCDIYPGHGTSKGWQSVFCCPGDLEIPKCRWRGHRNSGACQPGCEKGEVEVGTLAEGCSSKHQSACCDESTAVAPFKDCKWHGSAPICAKSGQHADCSTEFPHFVFAASAGAGGEQTCSQGSKSYCCKEPPPDFATDCQWYKKATDHYGTPIICEPSCPEDQIRLAIHLGDCQVGMQAYCCKGKPPPKLEPRGNDDDIFAEGEIKEFRSLLKDYVKNPTCPAEMLHPSLHPIYEGSRKRSLVLEARESEILHGRAIDCTMDNWIKLVSYLALILSKNTPEMVPFRLVWSSEFIVHFDSILESSSLGQLLHSRHLDSRGLAERVLYDPQNTAAGIRRDRSIAEIICERTTRPTHLQKKAKPALEDSGLLEGKAKNSTLEGRRIVVWPTRHTNPGTPTINTVLNGVNSGRLTLHYARWEWAEGTQSNAPAGPFLELAYWIGRTPGVQDSNSELNRYRDLERALGDDWVIFHLHMDPESEILRNVGGRTYIGITYITVFHSQDYRGHERGWRVQVTQTGYENERDGFDCPQDEYSSAWYIGTVHDASQLSPEDQAFYMELDTWGRRLFNDGYTGRLGTSAIIQGGGTLANGDIDPNNYGYIVRRNGMSAVLNNRDPYGVNFLLRNGEFIMGYPPPERDEL</sequence>
<dbReference type="InterPro" id="IPR017853">
    <property type="entry name" value="GH"/>
</dbReference>
<dbReference type="PROSITE" id="PS51910">
    <property type="entry name" value="GH18_2"/>
    <property type="match status" value="1"/>
</dbReference>